<dbReference type="OMA" id="CDEVSCP"/>
<dbReference type="Proteomes" id="UP000024533">
    <property type="component" value="Unassembled WGS sequence"/>
</dbReference>
<organism evidence="2 3">
    <name type="scientific">Trichophyton interdigitale (strain MR816)</name>
    <dbReference type="NCBI Taxonomy" id="1215338"/>
    <lineage>
        <taxon>Eukaryota</taxon>
        <taxon>Fungi</taxon>
        <taxon>Dikarya</taxon>
        <taxon>Ascomycota</taxon>
        <taxon>Pezizomycotina</taxon>
        <taxon>Eurotiomycetes</taxon>
        <taxon>Eurotiomycetidae</taxon>
        <taxon>Onygenales</taxon>
        <taxon>Arthrodermataceae</taxon>
        <taxon>Trichophyton</taxon>
    </lineage>
</organism>
<protein>
    <submittedName>
        <fullName evidence="2">Uncharacterized protein</fullName>
    </submittedName>
</protein>
<feature type="chain" id="PRO_5001579258" evidence="1">
    <location>
        <begin position="22"/>
        <end position="323"/>
    </location>
</feature>
<dbReference type="HOGENOM" id="CLU_072870_0_0_1"/>
<dbReference type="STRING" id="1215338.A0A059IYT8"/>
<evidence type="ECO:0000256" key="1">
    <source>
        <dbReference type="SAM" id="SignalP"/>
    </source>
</evidence>
<dbReference type="EMBL" id="AOKY01000723">
    <property type="protein sequence ID" value="KDB20613.1"/>
    <property type="molecule type" value="Genomic_DNA"/>
</dbReference>
<reference evidence="2 3" key="1">
    <citation type="submission" date="2014-02" db="EMBL/GenBank/DDBJ databases">
        <title>The Genome Sequence of Trichophyton interdigitale MR816.</title>
        <authorList>
            <consortium name="The Broad Institute Genomics Platform"/>
            <person name="Cuomo C.A."/>
            <person name="White T.C."/>
            <person name="Graser Y."/>
            <person name="Martinez-Rossi N."/>
            <person name="Heitman J."/>
            <person name="Young S.K."/>
            <person name="Zeng Q."/>
            <person name="Gargeya S."/>
            <person name="Abouelleil A."/>
            <person name="Alvarado L."/>
            <person name="Chapman S.B."/>
            <person name="Gainer-Dewar J."/>
            <person name="Goldberg J."/>
            <person name="Griggs A."/>
            <person name="Gujja S."/>
            <person name="Hansen M."/>
            <person name="Howarth C."/>
            <person name="Imamovic A."/>
            <person name="Larimer J."/>
            <person name="Martinez D."/>
            <person name="Murphy C."/>
            <person name="Pearson M.D."/>
            <person name="Persinoti G."/>
            <person name="Poon T."/>
            <person name="Priest M."/>
            <person name="Roberts A.D."/>
            <person name="Saif S."/>
            <person name="Shea T.D."/>
            <person name="Sykes S.N."/>
            <person name="Wortman J."/>
            <person name="Nusbaum C."/>
            <person name="Birren B."/>
        </authorList>
    </citation>
    <scope>NUCLEOTIDE SEQUENCE [LARGE SCALE GENOMIC DNA]</scope>
    <source>
        <strain evidence="2 3">MR816</strain>
    </source>
</reference>
<evidence type="ECO:0000313" key="2">
    <source>
        <dbReference type="EMBL" id="KDB20613.1"/>
    </source>
</evidence>
<sequence>MPPFKLSSITFVLSLIPFTVGSVDTDLIGCNSVGCPTVDGYDRCTVDDVTHIGVGLSRIQNAPSALEGFSLVKGVNVSNEADEDTGLPFNSLYYLSVPEKADAGKLRGCAVVFNDAPFKKFKYPMKEGKIAGASVIVNMTDSRAAAGRCSDVIEQSCIDKILQHASDVADDGSGNTCEKLEQEMKKNFDGCTSFGGPGTSLGNFTVKSLDALSTVKNSSDCWPTKQKSDRLLEIARDTSYSNETDTYDDYTKEAYKITPVLTLFVGGDGSLVDHTSSQMTCLKVITMTKYDVEPGHPENKAMISRGSWVSLVAVGLTAIFMIL</sequence>
<feature type="signal peptide" evidence="1">
    <location>
        <begin position="1"/>
        <end position="21"/>
    </location>
</feature>
<keyword evidence="3" id="KW-1185">Reference proteome</keyword>
<dbReference type="OrthoDB" id="4171120at2759"/>
<name>A0A059IYT8_TRIIM</name>
<evidence type="ECO:0000313" key="3">
    <source>
        <dbReference type="Proteomes" id="UP000024533"/>
    </source>
</evidence>
<comment type="caution">
    <text evidence="2">The sequence shown here is derived from an EMBL/GenBank/DDBJ whole genome shotgun (WGS) entry which is preliminary data.</text>
</comment>
<proteinExistence type="predicted"/>
<accession>A0A059IYT8</accession>
<dbReference type="AlphaFoldDB" id="A0A059IYT8"/>
<keyword evidence="1" id="KW-0732">Signal</keyword>
<gene>
    <name evidence="2" type="ORF">H109_07443</name>
</gene>